<organism evidence="1 2">
    <name type="scientific">Rhodococcus phage Mbo2</name>
    <dbReference type="NCBI Taxonomy" id="2936911"/>
    <lineage>
        <taxon>Viruses</taxon>
        <taxon>Duplodnaviria</taxon>
        <taxon>Heunggongvirae</taxon>
        <taxon>Uroviricota</taxon>
        <taxon>Caudoviricetes</taxon>
        <taxon>Caudoviricetes incertae sedis</taxon>
        <taxon>Mboduovirus</taxon>
        <taxon>Mboduovirus mbo2</taxon>
    </lineage>
</organism>
<accession>A0A9E7IFP7</accession>
<reference evidence="1" key="1">
    <citation type="submission" date="2022-04" db="EMBL/GenBank/DDBJ databases">
        <authorList>
            <person name="Hwangbo M."/>
            <person name="Wang B."/>
            <person name="Gill J.J."/>
            <person name="Chu K.-H."/>
            <person name="Young R."/>
        </authorList>
    </citation>
    <scope>NUCLEOTIDE SEQUENCE</scope>
</reference>
<sequence>MPSRKRKDEGEIRVSVVVEARVNEADWRLMCEQRGINLTGQNIAAHVGRSVKAGALKSLTDLGFPQEEQ</sequence>
<dbReference type="EMBL" id="ON191531">
    <property type="protein sequence ID" value="URG17450.1"/>
    <property type="molecule type" value="Genomic_DNA"/>
</dbReference>
<gene>
    <name evidence="1" type="ORF">Mbo2_080</name>
</gene>
<keyword evidence="2" id="KW-1185">Reference proteome</keyword>
<proteinExistence type="predicted"/>
<dbReference type="Proteomes" id="UP001057233">
    <property type="component" value="Segment"/>
</dbReference>
<evidence type="ECO:0000313" key="1">
    <source>
        <dbReference type="EMBL" id="URG17450.1"/>
    </source>
</evidence>
<evidence type="ECO:0000313" key="2">
    <source>
        <dbReference type="Proteomes" id="UP001057233"/>
    </source>
</evidence>
<protein>
    <submittedName>
        <fullName evidence="1">Uncharacterized protein</fullName>
    </submittedName>
</protein>
<name>A0A9E7IFP7_9CAUD</name>